<dbReference type="GO" id="GO:0006357">
    <property type="term" value="P:regulation of transcription by RNA polymerase II"/>
    <property type="evidence" value="ECO:0007669"/>
    <property type="project" value="InterPro"/>
</dbReference>
<comment type="function">
    <text evidence="10">Component of the Mediator complex, a coactivator involved in the regulated transcription of nearly all RNA polymerase II-dependent genes. Mediator functions as a bridge to convey information from gene-specific regulatory proteins to the basal RNA polymerase II transcription machinery. Mediator is recruited to promoters by direct interactions with regulatory proteins and serves as a scaffold for the assembly of a functional preinitiation complex with RNA polymerase II and the general transcription factors.</text>
</comment>
<dbReference type="Pfam" id="PF25069">
    <property type="entry name" value="Med14_C"/>
    <property type="match status" value="1"/>
</dbReference>
<dbReference type="InterPro" id="IPR055114">
    <property type="entry name" value="Med14_RM6"/>
</dbReference>
<evidence type="ECO:0000256" key="11">
    <source>
        <dbReference type="SAM" id="MobiDB-lite"/>
    </source>
</evidence>
<keyword evidence="20" id="KW-1185">Reference proteome</keyword>
<evidence type="ECO:0000256" key="5">
    <source>
        <dbReference type="ARBA" id="ARBA00023015"/>
    </source>
</evidence>
<gene>
    <name evidence="19" type="ORF">SNE40_019467</name>
</gene>
<evidence type="ECO:0000259" key="13">
    <source>
        <dbReference type="Pfam" id="PF22981"/>
    </source>
</evidence>
<feature type="domain" description="Mediator of RNA polymerase II transcription subunit 14 RM5" evidence="17">
    <location>
        <begin position="649"/>
        <end position="736"/>
    </location>
</feature>
<reference evidence="19 20" key="1">
    <citation type="submission" date="2024-01" db="EMBL/GenBank/DDBJ databases">
        <title>The genome of the rayed Mediterranean limpet Patella caerulea (Linnaeus, 1758).</title>
        <authorList>
            <person name="Anh-Thu Weber A."/>
            <person name="Halstead-Nussloch G."/>
        </authorList>
    </citation>
    <scope>NUCLEOTIDE SEQUENCE [LARGE SCALE GENOMIC DNA]</scope>
    <source>
        <strain evidence="19">AATW-2023a</strain>
        <tissue evidence="19">Whole specimen</tissue>
    </source>
</reference>
<dbReference type="Pfam" id="PF25065">
    <property type="entry name" value="RM3_Med14"/>
    <property type="match status" value="1"/>
</dbReference>
<dbReference type="InterPro" id="IPR056877">
    <property type="entry name" value="Med14_C"/>
</dbReference>
<dbReference type="Pfam" id="PF25067">
    <property type="entry name" value="RM5_Med14"/>
    <property type="match status" value="1"/>
</dbReference>
<protein>
    <recommendedName>
        <fullName evidence="3 10">Mediator of RNA polymerase II transcription subunit 14</fullName>
    </recommendedName>
    <alternativeName>
        <fullName evidence="9 10">Mediator complex subunit 14</fullName>
    </alternativeName>
</protein>
<comment type="subcellular location">
    <subcellularLocation>
        <location evidence="1 10">Nucleus</location>
    </subcellularLocation>
</comment>
<dbReference type="InterPro" id="IPR055113">
    <property type="entry name" value="Med14_RM2"/>
</dbReference>
<keyword evidence="7 10" id="KW-0804">Transcription</keyword>
<evidence type="ECO:0000256" key="8">
    <source>
        <dbReference type="ARBA" id="ARBA00023242"/>
    </source>
</evidence>
<sequence length="1434" mass="161043">MPPVDMPVPPGPQQGGGSISLATLIDYSLQRTHHELVVLSELLPRKTDMERKIEIFQFASRTRQLFVRLLALVKWATSATKVDKCTDICNFLEQQSMFFIDTADSLARLARDTLGNARLPSFSLPSAIDVLTTGTYPRLPTCIREKIVPPDPITPQEKKDTLHRLNQVIQYRLVSSELPPQMRKLRIEQGRVKFTVEHEFEVTLTLMGDSSTIPWRLLDIDILVEDHETGDGKSLVHSLQVNYIHRLAQTRLLDNDKPLHDLYRVLHSFCQALQLEVLNSQTQRLIKSRLGDSVRVEEYTLSRRLLVSYWRDQTKNCKSADPVIYKLSVHVCEEDDGKPLQITHFPPMSPEECTKVGLAIKSDQLSIEKLLMQTIEVRTYAKLRELSKEMQRYVSDKCEIRDMPAALHVPILSPCMPSEVLRIAIDVLRGTYLASVPAYNSSAIQEIEDCLNNDKRGFDKAISKLRLQLSLLRCEKSVQLLLAPCFHTLPIVNMAGHELEKLSKTKLFIGVPRQHYFYIVVELEEKIDTSVDFKYYFLQTKPCTIDGTEEVMGDDSVVKFFLKAEMFLPLHIHSITRGPVCKIFDDSPYTTLDSLSRKRKLYLGEGDEPDAKKIKGSPYFIPELTYLLASTEEKIPFIYLGQELNSHNISHQGIQIDGEGVCMALTILDFPNCKGCPEETTKMLKELFLSCKFRILSRFRNWNVEFIFDKSPLESEHYKETGPSQRVYLNLDLNSDDYQKTVKDLLNEWNAIGNLFGLVQDFVDVYSDVRSGFQSVVKIKSYNYKKLVISYGQGLSCLVIVKWNGDDGLFHLSLGTNGQCSTGNPHVPVLTHLEKELNTSKNLSYLIQVLLETMAPMASMIKLNTLPVLGTSQIPKISMLTFTIVPQSSTHLRIIYRNIYCVDVHLRANKIVAVRDCSYSHFDNSSVVDALTPTPGLKAFLNMFVDETAIGGRSRRRSTTEDDNPPSPMDTMDIFSHPSTGSPATRPPKQDLASNFRFQNPMTPPSNPHTPASPGAARMPTGINPSPSTALMGAPSPSTLLTGESPGNPHLHVPSPSSLIAAPSPQSIGMHMQSPAASFMSPSGMVEGGSPYPGSNFANPSPRNWPGSPSVVGSGPSPASYYGATSTTSPGHPALHSPQNQVLSPPSRILPKKSWAASIPTLLSHDAFDKMLTPGPLQASVMLSPLERFLGCNILKRHFNKLIQMDQALTFIPCAEPGVIMFKAETLQFMVKLNMSTLQTLHMKVTPNPESADQWTTEETQIMEKYFDQKIACYPYKINALSSFTKIFNAPIRILKDFIQIMRLELMPDQNMKWSIRWCLTIPHDIQLQPQPGTPCVIVKTKVLIVIQLTRIGINLPPGKEAQSINIPLLYDLQYNTVNFFQYNDRGQNKQLTTPTAHAIMVMLTRFGDMHQNPNECALFPAIRELMTNLVLPM</sequence>
<dbReference type="InterPro" id="IPR056879">
    <property type="entry name" value="RM3_Med14"/>
</dbReference>
<comment type="subunit">
    <text evidence="10">Component of the Mediator complex.</text>
</comment>
<dbReference type="Pfam" id="PF22983">
    <property type="entry name" value="RM8_Med14"/>
    <property type="match status" value="1"/>
</dbReference>
<feature type="domain" description="Mediator of RNA polymerase II transcription subunit 14 C-terminal" evidence="18">
    <location>
        <begin position="1288"/>
        <end position="1433"/>
    </location>
</feature>
<evidence type="ECO:0000256" key="9">
    <source>
        <dbReference type="ARBA" id="ARBA00032007"/>
    </source>
</evidence>
<feature type="domain" description="Mediator of RNA polymerase II transcription subunit 14 RM2" evidence="13">
    <location>
        <begin position="286"/>
        <end position="365"/>
    </location>
</feature>
<evidence type="ECO:0000256" key="6">
    <source>
        <dbReference type="ARBA" id="ARBA00023159"/>
    </source>
</evidence>
<evidence type="ECO:0000256" key="1">
    <source>
        <dbReference type="ARBA" id="ARBA00004123"/>
    </source>
</evidence>
<dbReference type="InterPro" id="IPR055122">
    <property type="entry name" value="Med14_N"/>
</dbReference>
<dbReference type="Proteomes" id="UP001347796">
    <property type="component" value="Unassembled WGS sequence"/>
</dbReference>
<keyword evidence="4" id="KW-0677">Repeat</keyword>
<accession>A0AAN8J7D7</accession>
<feature type="compositionally biased region" description="Low complexity" evidence="11">
    <location>
        <begin position="1054"/>
        <end position="1068"/>
    </location>
</feature>
<dbReference type="InterPro" id="IPR055107">
    <property type="entry name" value="Med14_RM8"/>
</dbReference>
<feature type="compositionally biased region" description="Low complexity" evidence="11">
    <location>
        <begin position="1106"/>
        <end position="1118"/>
    </location>
</feature>
<keyword evidence="5 10" id="KW-0805">Transcription regulation</keyword>
<organism evidence="19 20">
    <name type="scientific">Patella caerulea</name>
    <name type="common">Rayed Mediterranean limpet</name>
    <dbReference type="NCBI Taxonomy" id="87958"/>
    <lineage>
        <taxon>Eukaryota</taxon>
        <taxon>Metazoa</taxon>
        <taxon>Spiralia</taxon>
        <taxon>Lophotrochozoa</taxon>
        <taxon>Mollusca</taxon>
        <taxon>Gastropoda</taxon>
        <taxon>Patellogastropoda</taxon>
        <taxon>Patelloidea</taxon>
        <taxon>Patellidae</taxon>
        <taxon>Patella</taxon>
    </lineage>
</organism>
<dbReference type="InterPro" id="IPR013947">
    <property type="entry name" value="Mediator_Med14"/>
</dbReference>
<proteinExistence type="inferred from homology"/>
<feature type="domain" description="Mediator of RNA polymerase II transcription subunit 14 RM6" evidence="15">
    <location>
        <begin position="773"/>
        <end position="839"/>
    </location>
</feature>
<dbReference type="Pfam" id="PF22981">
    <property type="entry name" value="RM2_Med14"/>
    <property type="match status" value="1"/>
</dbReference>
<feature type="domain" description="Mediator of RNA polymerase II transcription subunit 14 RM8" evidence="14">
    <location>
        <begin position="1200"/>
        <end position="1272"/>
    </location>
</feature>
<evidence type="ECO:0000259" key="18">
    <source>
        <dbReference type="Pfam" id="PF25069"/>
    </source>
</evidence>
<feature type="region of interest" description="Disordered" evidence="11">
    <location>
        <begin position="951"/>
        <end position="1147"/>
    </location>
</feature>
<dbReference type="GO" id="GO:0003712">
    <property type="term" value="F:transcription coregulator activity"/>
    <property type="evidence" value="ECO:0007669"/>
    <property type="project" value="UniProtKB-UniRule"/>
</dbReference>
<evidence type="ECO:0000256" key="7">
    <source>
        <dbReference type="ARBA" id="ARBA00023163"/>
    </source>
</evidence>
<evidence type="ECO:0000313" key="20">
    <source>
        <dbReference type="Proteomes" id="UP001347796"/>
    </source>
</evidence>
<evidence type="ECO:0000259" key="17">
    <source>
        <dbReference type="Pfam" id="PF25067"/>
    </source>
</evidence>
<evidence type="ECO:0000256" key="10">
    <source>
        <dbReference type="RuleBase" id="RU365082"/>
    </source>
</evidence>
<feature type="domain" description="Mediator complex subunit MED14 N-terminal" evidence="12">
    <location>
        <begin position="19"/>
        <end position="207"/>
    </location>
</feature>
<evidence type="ECO:0000259" key="16">
    <source>
        <dbReference type="Pfam" id="PF25065"/>
    </source>
</evidence>
<keyword evidence="8 10" id="KW-0539">Nucleus</keyword>
<evidence type="ECO:0000256" key="3">
    <source>
        <dbReference type="ARBA" id="ARBA00019619"/>
    </source>
</evidence>
<evidence type="ECO:0000259" key="14">
    <source>
        <dbReference type="Pfam" id="PF22983"/>
    </source>
</evidence>
<feature type="compositionally biased region" description="Polar residues" evidence="11">
    <location>
        <begin position="992"/>
        <end position="1001"/>
    </location>
</feature>
<evidence type="ECO:0000256" key="4">
    <source>
        <dbReference type="ARBA" id="ARBA00022737"/>
    </source>
</evidence>
<dbReference type="GO" id="GO:0016592">
    <property type="term" value="C:mediator complex"/>
    <property type="evidence" value="ECO:0007669"/>
    <property type="project" value="UniProtKB-UniRule"/>
</dbReference>
<evidence type="ECO:0000259" key="12">
    <source>
        <dbReference type="Pfam" id="PF08638"/>
    </source>
</evidence>
<dbReference type="Pfam" id="PF22984">
    <property type="entry name" value="RM6_Med14"/>
    <property type="match status" value="1"/>
</dbReference>
<evidence type="ECO:0000313" key="19">
    <source>
        <dbReference type="EMBL" id="KAK6171235.1"/>
    </source>
</evidence>
<dbReference type="GO" id="GO:0070847">
    <property type="term" value="C:core mediator complex"/>
    <property type="evidence" value="ECO:0007669"/>
    <property type="project" value="TreeGrafter"/>
</dbReference>
<evidence type="ECO:0000259" key="15">
    <source>
        <dbReference type="Pfam" id="PF22984"/>
    </source>
</evidence>
<dbReference type="EMBL" id="JAZGQO010000014">
    <property type="protein sequence ID" value="KAK6171235.1"/>
    <property type="molecule type" value="Genomic_DNA"/>
</dbReference>
<evidence type="ECO:0000256" key="2">
    <source>
        <dbReference type="ARBA" id="ARBA00007813"/>
    </source>
</evidence>
<feature type="domain" description="Mediator of RNA polymerase II transcription subunit 14 RM3" evidence="16">
    <location>
        <begin position="368"/>
        <end position="474"/>
    </location>
</feature>
<dbReference type="PANTHER" id="PTHR12809">
    <property type="entry name" value="MEDIATOR COMPLEX SUBUNIT"/>
    <property type="match status" value="1"/>
</dbReference>
<name>A0AAN8J7D7_PATCE</name>
<dbReference type="InterPro" id="IPR056878">
    <property type="entry name" value="RM5_Med14"/>
</dbReference>
<comment type="similarity">
    <text evidence="2 10">Belongs to the Mediator complex subunit 14 family.</text>
</comment>
<dbReference type="Pfam" id="PF08638">
    <property type="entry name" value="Med14"/>
    <property type="match status" value="1"/>
</dbReference>
<dbReference type="PANTHER" id="PTHR12809:SF2">
    <property type="entry name" value="MEDIATOR OF RNA POLYMERASE II TRANSCRIPTION SUBUNIT 14"/>
    <property type="match status" value="1"/>
</dbReference>
<keyword evidence="6 10" id="KW-0010">Activator</keyword>
<comment type="caution">
    <text evidence="19">The sequence shown here is derived from an EMBL/GenBank/DDBJ whole genome shotgun (WGS) entry which is preliminary data.</text>
</comment>